<dbReference type="AlphaFoldDB" id="A0AAI8VLS6"/>
<dbReference type="EMBL" id="CAUWAG010000010">
    <property type="protein sequence ID" value="CAJ2507228.1"/>
    <property type="molecule type" value="Genomic_DNA"/>
</dbReference>
<gene>
    <name evidence="2" type="ORF">KHLLAP_LOCUS7696</name>
</gene>
<sequence length="119" mass="12463">MKFTSALAIISLAAPAALASPALRGDGSTRGSFVARDGQGAADHAKAEAIVEALQKEYGSDVSDWEDNKFHTRDMAPATVQPRGFMTNFACGVICTNDGLKVDSDAWKACVRKCVAGKG</sequence>
<organism evidence="2 3">
    <name type="scientific">Anthostomella pinea</name>
    <dbReference type="NCBI Taxonomy" id="933095"/>
    <lineage>
        <taxon>Eukaryota</taxon>
        <taxon>Fungi</taxon>
        <taxon>Dikarya</taxon>
        <taxon>Ascomycota</taxon>
        <taxon>Pezizomycotina</taxon>
        <taxon>Sordariomycetes</taxon>
        <taxon>Xylariomycetidae</taxon>
        <taxon>Xylariales</taxon>
        <taxon>Xylariaceae</taxon>
        <taxon>Anthostomella</taxon>
    </lineage>
</organism>
<feature type="signal peptide" evidence="1">
    <location>
        <begin position="1"/>
        <end position="19"/>
    </location>
</feature>
<name>A0AAI8VLS6_9PEZI</name>
<dbReference type="Proteomes" id="UP001295740">
    <property type="component" value="Unassembled WGS sequence"/>
</dbReference>
<keyword evidence="3" id="KW-1185">Reference proteome</keyword>
<feature type="chain" id="PRO_5042503308" evidence="1">
    <location>
        <begin position="20"/>
        <end position="119"/>
    </location>
</feature>
<evidence type="ECO:0000313" key="2">
    <source>
        <dbReference type="EMBL" id="CAJ2507228.1"/>
    </source>
</evidence>
<proteinExistence type="predicted"/>
<evidence type="ECO:0000313" key="3">
    <source>
        <dbReference type="Proteomes" id="UP001295740"/>
    </source>
</evidence>
<keyword evidence="1" id="KW-0732">Signal</keyword>
<comment type="caution">
    <text evidence="2">The sequence shown here is derived from an EMBL/GenBank/DDBJ whole genome shotgun (WGS) entry which is preliminary data.</text>
</comment>
<accession>A0AAI8VLS6</accession>
<reference evidence="2" key="1">
    <citation type="submission" date="2023-10" db="EMBL/GenBank/DDBJ databases">
        <authorList>
            <person name="Hackl T."/>
        </authorList>
    </citation>
    <scope>NUCLEOTIDE SEQUENCE</scope>
</reference>
<protein>
    <submittedName>
        <fullName evidence="2">Uu.00g084140.m01.CDS01</fullName>
    </submittedName>
</protein>
<evidence type="ECO:0000256" key="1">
    <source>
        <dbReference type="SAM" id="SignalP"/>
    </source>
</evidence>